<keyword evidence="2" id="KW-0812">Transmembrane</keyword>
<reference evidence="3" key="1">
    <citation type="journal article" date="2023" name="Nat. Microbiol.">
        <title>Babesia duncani multi-omics identifies virulence factors and drug targets.</title>
        <authorList>
            <person name="Singh P."/>
            <person name="Lonardi S."/>
            <person name="Liang Q."/>
            <person name="Vydyam P."/>
            <person name="Khabirova E."/>
            <person name="Fang T."/>
            <person name="Gihaz S."/>
            <person name="Thekkiniath J."/>
            <person name="Munshi M."/>
            <person name="Abel S."/>
            <person name="Ciampossin L."/>
            <person name="Batugedara G."/>
            <person name="Gupta M."/>
            <person name="Lu X.M."/>
            <person name="Lenz T."/>
            <person name="Chakravarty S."/>
            <person name="Cornillot E."/>
            <person name="Hu Y."/>
            <person name="Ma W."/>
            <person name="Gonzalez L.M."/>
            <person name="Sanchez S."/>
            <person name="Estrada K."/>
            <person name="Sanchez-Flores A."/>
            <person name="Montero E."/>
            <person name="Harb O.S."/>
            <person name="Le Roch K.G."/>
            <person name="Mamoun C.B."/>
        </authorList>
    </citation>
    <scope>NUCLEOTIDE SEQUENCE</scope>
    <source>
        <strain evidence="3">WA1</strain>
    </source>
</reference>
<proteinExistence type="predicted"/>
<dbReference type="KEGG" id="bdw:94334505"/>
<dbReference type="RefSeq" id="XP_067804050.1">
    <property type="nucleotide sequence ID" value="XM_067945259.1"/>
</dbReference>
<keyword evidence="2" id="KW-0472">Membrane</keyword>
<evidence type="ECO:0000313" key="3">
    <source>
        <dbReference type="EMBL" id="KAK2197208.1"/>
    </source>
</evidence>
<feature type="transmembrane region" description="Helical" evidence="2">
    <location>
        <begin position="120"/>
        <end position="142"/>
    </location>
</feature>
<dbReference type="Proteomes" id="UP001214638">
    <property type="component" value="Unassembled WGS sequence"/>
</dbReference>
<evidence type="ECO:0000256" key="1">
    <source>
        <dbReference type="SAM" id="MobiDB-lite"/>
    </source>
</evidence>
<sequence length="146" mass="14889">MKRLFSPKVKLNLDGNLEQEMILMNCISTSAAFVDKTTPNYIASQGETTKQIVSTSGSGSSCQATVTEQPTKSSPAVGTGGTKSPQSPQVSSEKPSSQPSSSSPSQDSPSPAASQSSSNLPAIVCSAVFGSGGLIGGGILIYKCIR</sequence>
<feature type="region of interest" description="Disordered" evidence="1">
    <location>
        <begin position="45"/>
        <end position="117"/>
    </location>
</feature>
<dbReference type="GeneID" id="94334505"/>
<keyword evidence="4" id="KW-1185">Reference proteome</keyword>
<accession>A0AAD9PLX7</accession>
<evidence type="ECO:0000256" key="2">
    <source>
        <dbReference type="SAM" id="Phobius"/>
    </source>
</evidence>
<organism evidence="3 4">
    <name type="scientific">Babesia duncani</name>
    <dbReference type="NCBI Taxonomy" id="323732"/>
    <lineage>
        <taxon>Eukaryota</taxon>
        <taxon>Sar</taxon>
        <taxon>Alveolata</taxon>
        <taxon>Apicomplexa</taxon>
        <taxon>Aconoidasida</taxon>
        <taxon>Piroplasmida</taxon>
        <taxon>Babesiidae</taxon>
        <taxon>Babesia</taxon>
    </lineage>
</organism>
<dbReference type="AlphaFoldDB" id="A0AAD9PLX7"/>
<evidence type="ECO:0000313" key="4">
    <source>
        <dbReference type="Proteomes" id="UP001214638"/>
    </source>
</evidence>
<protein>
    <submittedName>
        <fullName evidence="3">Uncharacterized protein</fullName>
    </submittedName>
</protein>
<name>A0AAD9PLX7_9APIC</name>
<feature type="compositionally biased region" description="Low complexity" evidence="1">
    <location>
        <begin position="84"/>
        <end position="117"/>
    </location>
</feature>
<dbReference type="EMBL" id="JALLKP010000001">
    <property type="protein sequence ID" value="KAK2197208.1"/>
    <property type="molecule type" value="Genomic_DNA"/>
</dbReference>
<feature type="compositionally biased region" description="Polar residues" evidence="1">
    <location>
        <begin position="45"/>
        <end position="76"/>
    </location>
</feature>
<gene>
    <name evidence="3" type="ORF">BdWA1_000207</name>
</gene>
<comment type="caution">
    <text evidence="3">The sequence shown here is derived from an EMBL/GenBank/DDBJ whole genome shotgun (WGS) entry which is preliminary data.</text>
</comment>
<keyword evidence="2" id="KW-1133">Transmembrane helix</keyword>